<comment type="caution">
    <text evidence="6">The sequence shown here is derived from an EMBL/GenBank/DDBJ whole genome shotgun (WGS) entry which is preliminary data.</text>
</comment>
<evidence type="ECO:0000313" key="7">
    <source>
        <dbReference type="Proteomes" id="UP000248729"/>
    </source>
</evidence>
<evidence type="ECO:0000256" key="2">
    <source>
        <dbReference type="ARBA" id="ARBA00022490"/>
    </source>
</evidence>
<keyword evidence="6" id="KW-0969">Cilium</keyword>
<dbReference type="AlphaFoldDB" id="A0A329DX52"/>
<protein>
    <recommendedName>
        <fullName evidence="5">Flagellar protein FliT</fullName>
    </recommendedName>
</protein>
<evidence type="ECO:0000256" key="5">
    <source>
        <dbReference type="ARBA" id="ARBA00093797"/>
    </source>
</evidence>
<dbReference type="InterPro" id="IPR008622">
    <property type="entry name" value="FliT"/>
</dbReference>
<name>A0A329DX52_VIBDI</name>
<dbReference type="Proteomes" id="UP000248729">
    <property type="component" value="Unassembled WGS sequence"/>
</dbReference>
<reference evidence="6 7" key="1">
    <citation type="submission" date="2018-06" db="EMBL/GenBank/DDBJ databases">
        <title>Freshwater and sediment microbial communities from various areas in North America, analyzing microbe dynamics in response to fracking.</title>
        <authorList>
            <person name="Lamendella R."/>
        </authorList>
    </citation>
    <scope>NUCLEOTIDE SEQUENCE [LARGE SCALE GENOMIC DNA]</scope>
    <source>
        <strain evidence="6 7">99A</strain>
    </source>
</reference>
<sequence>MMDEQLKELNDVDNQIKDLLAHDDINVEEIIQLVDIREQLLQGLLTEVSENPALGKSQCWRDAVRDTQQLVELMQSKTLLIGKDLQKFRHGNKSVQQYKKFL</sequence>
<evidence type="ECO:0000256" key="1">
    <source>
        <dbReference type="ARBA" id="ARBA00004514"/>
    </source>
</evidence>
<keyword evidence="6" id="KW-0966">Cell projection</keyword>
<keyword evidence="4" id="KW-0143">Chaperone</keyword>
<accession>A0A329DX52</accession>
<dbReference type="EMBL" id="QLTR01000054">
    <property type="protein sequence ID" value="RAS53905.1"/>
    <property type="molecule type" value="Genomic_DNA"/>
</dbReference>
<evidence type="ECO:0000313" key="6">
    <source>
        <dbReference type="EMBL" id="RAS53905.1"/>
    </source>
</evidence>
<gene>
    <name evidence="6" type="ORF">DET48_1543</name>
</gene>
<keyword evidence="6" id="KW-0282">Flagellum</keyword>
<comment type="subcellular location">
    <subcellularLocation>
        <location evidence="1">Cytoplasm</location>
        <location evidence="1">Cytosol</location>
    </subcellularLocation>
</comment>
<proteinExistence type="predicted"/>
<evidence type="ECO:0000256" key="3">
    <source>
        <dbReference type="ARBA" id="ARBA00022795"/>
    </source>
</evidence>
<evidence type="ECO:0000256" key="4">
    <source>
        <dbReference type="ARBA" id="ARBA00023186"/>
    </source>
</evidence>
<organism evidence="6 7">
    <name type="scientific">Vibrio diazotrophicus</name>
    <dbReference type="NCBI Taxonomy" id="685"/>
    <lineage>
        <taxon>Bacteria</taxon>
        <taxon>Pseudomonadati</taxon>
        <taxon>Pseudomonadota</taxon>
        <taxon>Gammaproteobacteria</taxon>
        <taxon>Vibrionales</taxon>
        <taxon>Vibrionaceae</taxon>
        <taxon>Vibrio</taxon>
    </lineage>
</organism>
<keyword evidence="2" id="KW-0963">Cytoplasm</keyword>
<dbReference type="Pfam" id="PF05400">
    <property type="entry name" value="FliT"/>
    <property type="match status" value="1"/>
</dbReference>
<keyword evidence="3" id="KW-1005">Bacterial flagellum biogenesis</keyword>